<dbReference type="InterPro" id="IPR004838">
    <property type="entry name" value="NHTrfase_class1_PyrdxlP-BS"/>
</dbReference>
<name>A0A1L9TZ48_9EURO</name>
<dbReference type="Proteomes" id="UP000184356">
    <property type="component" value="Unassembled WGS sequence"/>
</dbReference>
<dbReference type="GO" id="GO:0003824">
    <property type="term" value="F:catalytic activity"/>
    <property type="evidence" value="ECO:0007669"/>
    <property type="project" value="InterPro"/>
</dbReference>
<gene>
    <name evidence="4" type="ORF">ASPSYDRAFT_54159</name>
</gene>
<dbReference type="Gene3D" id="3.40.640.10">
    <property type="entry name" value="Type I PLP-dependent aspartate aminotransferase-like (Major domain)"/>
    <property type="match status" value="1"/>
</dbReference>
<dbReference type="PANTHER" id="PTHR43510:SF1">
    <property type="entry name" value="AMINOTRANSFERASE FUNCTION, HYPOTHETICAL (EUROFUNG)"/>
    <property type="match status" value="1"/>
</dbReference>
<dbReference type="EMBL" id="KV878582">
    <property type="protein sequence ID" value="OJJ64717.1"/>
    <property type="molecule type" value="Genomic_DNA"/>
</dbReference>
<evidence type="ECO:0000313" key="4">
    <source>
        <dbReference type="EMBL" id="OJJ64717.1"/>
    </source>
</evidence>
<evidence type="ECO:0000256" key="1">
    <source>
        <dbReference type="ARBA" id="ARBA00007441"/>
    </source>
</evidence>
<feature type="domain" description="Aminotransferase class I/classII large" evidence="3">
    <location>
        <begin position="47"/>
        <end position="358"/>
    </location>
</feature>
<dbReference type="InterPro" id="IPR015421">
    <property type="entry name" value="PyrdxlP-dep_Trfase_major"/>
</dbReference>
<dbReference type="Gene3D" id="3.90.1150.10">
    <property type="entry name" value="Aspartate Aminotransferase, domain 1"/>
    <property type="match status" value="1"/>
</dbReference>
<evidence type="ECO:0000313" key="5">
    <source>
        <dbReference type="Proteomes" id="UP000184356"/>
    </source>
</evidence>
<dbReference type="Pfam" id="PF00155">
    <property type="entry name" value="Aminotran_1_2"/>
    <property type="match status" value="1"/>
</dbReference>
<dbReference type="InterPro" id="IPR015424">
    <property type="entry name" value="PyrdxlP-dep_Trfase"/>
</dbReference>
<organism evidence="4 5">
    <name type="scientific">Aspergillus sydowii CBS 593.65</name>
    <dbReference type="NCBI Taxonomy" id="1036612"/>
    <lineage>
        <taxon>Eukaryota</taxon>
        <taxon>Fungi</taxon>
        <taxon>Dikarya</taxon>
        <taxon>Ascomycota</taxon>
        <taxon>Pezizomycotina</taxon>
        <taxon>Eurotiomycetes</taxon>
        <taxon>Eurotiomycetidae</taxon>
        <taxon>Eurotiales</taxon>
        <taxon>Aspergillaceae</taxon>
        <taxon>Aspergillus</taxon>
        <taxon>Aspergillus subgen. Nidulantes</taxon>
    </lineage>
</organism>
<evidence type="ECO:0000259" key="3">
    <source>
        <dbReference type="Pfam" id="PF00155"/>
    </source>
</evidence>
<dbReference type="SUPFAM" id="SSF53383">
    <property type="entry name" value="PLP-dependent transferases"/>
    <property type="match status" value="1"/>
</dbReference>
<dbReference type="PANTHER" id="PTHR43510">
    <property type="entry name" value="AMINOTRANSFERASE FUNCTION, HYPOTHETICAL (EUROFUNG)"/>
    <property type="match status" value="1"/>
</dbReference>
<dbReference type="PROSITE" id="PS00105">
    <property type="entry name" value="AA_TRANSFER_CLASS_1"/>
    <property type="match status" value="1"/>
</dbReference>
<dbReference type="VEuPathDB" id="FungiDB:ASPSYDRAFT_54159"/>
<protein>
    <recommendedName>
        <fullName evidence="3">Aminotransferase class I/classII large domain-containing protein</fullName>
    </recommendedName>
</protein>
<dbReference type="GeneID" id="63764875"/>
<keyword evidence="2" id="KW-0663">Pyridoxal phosphate</keyword>
<sequence>MVKISEFAVERWMDDYENEAKYNLAETCCASISLDDLAAFSEKPGSILDFSQKQVYGAIRGSNALRTNIVNLYSDSTSESLTAENILVTNGAIQANFLSLYTNVGRGDHAICHYPTYQQLYSVPESFGAEVSLWKSKEDENWRVNLDELKGLIRPNTKVIIINNPQNPTGAVLNKEILQSIVDIAREHGITIHSDEVYRPLFHSLGDDDQHPPSIMSFGYDNVVVTGSMSKTFSLAGIRVGWIASRSREIIERCASARHYTTISVSQVDDQIATAALSTPTVNNLLQRNIDLARRNLAEVDSFVREFGWAVKWTRPCAGTTAFMQFVDRAGRPIDDVEFCKRLQAKTGVMLVPGSQCFGGGRDFRGFVRMGYVPEYQVVVDGLQALRKFMRDDYERLEG</sequence>
<dbReference type="AlphaFoldDB" id="A0A1L9TZ48"/>
<comment type="similarity">
    <text evidence="1">Belongs to the class-I pyridoxal-phosphate-dependent aminotransferase family.</text>
</comment>
<dbReference type="RefSeq" id="XP_040708523.1">
    <property type="nucleotide sequence ID" value="XM_040848802.1"/>
</dbReference>
<dbReference type="GO" id="GO:0030170">
    <property type="term" value="F:pyridoxal phosphate binding"/>
    <property type="evidence" value="ECO:0007669"/>
    <property type="project" value="InterPro"/>
</dbReference>
<dbReference type="STRING" id="1036612.A0A1L9TZ48"/>
<accession>A0A1L9TZ48</accession>
<dbReference type="OrthoDB" id="7042322at2759"/>
<reference evidence="5" key="1">
    <citation type="journal article" date="2017" name="Genome Biol.">
        <title>Comparative genomics reveals high biological diversity and specific adaptations in the industrially and medically important fungal genus Aspergillus.</title>
        <authorList>
            <person name="de Vries R.P."/>
            <person name="Riley R."/>
            <person name="Wiebenga A."/>
            <person name="Aguilar-Osorio G."/>
            <person name="Amillis S."/>
            <person name="Uchima C.A."/>
            <person name="Anderluh G."/>
            <person name="Asadollahi M."/>
            <person name="Askin M."/>
            <person name="Barry K."/>
            <person name="Battaglia E."/>
            <person name="Bayram O."/>
            <person name="Benocci T."/>
            <person name="Braus-Stromeyer S.A."/>
            <person name="Caldana C."/>
            <person name="Canovas D."/>
            <person name="Cerqueira G.C."/>
            <person name="Chen F."/>
            <person name="Chen W."/>
            <person name="Choi C."/>
            <person name="Clum A."/>
            <person name="Dos Santos R.A."/>
            <person name="Damasio A.R."/>
            <person name="Diallinas G."/>
            <person name="Emri T."/>
            <person name="Fekete E."/>
            <person name="Flipphi M."/>
            <person name="Freyberg S."/>
            <person name="Gallo A."/>
            <person name="Gournas C."/>
            <person name="Habgood R."/>
            <person name="Hainaut M."/>
            <person name="Harispe M.L."/>
            <person name="Henrissat B."/>
            <person name="Hilden K.S."/>
            <person name="Hope R."/>
            <person name="Hossain A."/>
            <person name="Karabika E."/>
            <person name="Karaffa L."/>
            <person name="Karanyi Z."/>
            <person name="Krasevec N."/>
            <person name="Kuo A."/>
            <person name="Kusch H."/>
            <person name="LaButti K."/>
            <person name="Lagendijk E.L."/>
            <person name="Lapidus A."/>
            <person name="Levasseur A."/>
            <person name="Lindquist E."/>
            <person name="Lipzen A."/>
            <person name="Logrieco A.F."/>
            <person name="MacCabe A."/>
            <person name="Maekelae M.R."/>
            <person name="Malavazi I."/>
            <person name="Melin P."/>
            <person name="Meyer V."/>
            <person name="Mielnichuk N."/>
            <person name="Miskei M."/>
            <person name="Molnar A.P."/>
            <person name="Mule G."/>
            <person name="Ngan C.Y."/>
            <person name="Orejas M."/>
            <person name="Orosz E."/>
            <person name="Ouedraogo J.P."/>
            <person name="Overkamp K.M."/>
            <person name="Park H.-S."/>
            <person name="Perrone G."/>
            <person name="Piumi F."/>
            <person name="Punt P.J."/>
            <person name="Ram A.F."/>
            <person name="Ramon A."/>
            <person name="Rauscher S."/>
            <person name="Record E."/>
            <person name="Riano-Pachon D.M."/>
            <person name="Robert V."/>
            <person name="Roehrig J."/>
            <person name="Ruller R."/>
            <person name="Salamov A."/>
            <person name="Salih N.S."/>
            <person name="Samson R.A."/>
            <person name="Sandor E."/>
            <person name="Sanguinetti M."/>
            <person name="Schuetze T."/>
            <person name="Sepcic K."/>
            <person name="Shelest E."/>
            <person name="Sherlock G."/>
            <person name="Sophianopoulou V."/>
            <person name="Squina F.M."/>
            <person name="Sun H."/>
            <person name="Susca A."/>
            <person name="Todd R.B."/>
            <person name="Tsang A."/>
            <person name="Unkles S.E."/>
            <person name="van de Wiele N."/>
            <person name="van Rossen-Uffink D."/>
            <person name="Oliveira J.V."/>
            <person name="Vesth T.C."/>
            <person name="Visser J."/>
            <person name="Yu J.-H."/>
            <person name="Zhou M."/>
            <person name="Andersen M.R."/>
            <person name="Archer D.B."/>
            <person name="Baker S.E."/>
            <person name="Benoit I."/>
            <person name="Brakhage A.A."/>
            <person name="Braus G.H."/>
            <person name="Fischer R."/>
            <person name="Frisvad J.C."/>
            <person name="Goldman G.H."/>
            <person name="Houbraken J."/>
            <person name="Oakley B."/>
            <person name="Pocsi I."/>
            <person name="Scazzocchio C."/>
            <person name="Seiboth B."/>
            <person name="vanKuyk P.A."/>
            <person name="Wortman J."/>
            <person name="Dyer P.S."/>
            <person name="Grigoriev I.V."/>
        </authorList>
    </citation>
    <scope>NUCLEOTIDE SEQUENCE [LARGE SCALE GENOMIC DNA]</scope>
    <source>
        <strain evidence="5">CBS 593.65</strain>
    </source>
</reference>
<evidence type="ECO:0000256" key="2">
    <source>
        <dbReference type="ARBA" id="ARBA00022898"/>
    </source>
</evidence>
<dbReference type="CDD" id="cd00609">
    <property type="entry name" value="AAT_like"/>
    <property type="match status" value="1"/>
</dbReference>
<keyword evidence="5" id="KW-1185">Reference proteome</keyword>
<dbReference type="InterPro" id="IPR004839">
    <property type="entry name" value="Aminotransferase_I/II_large"/>
</dbReference>
<proteinExistence type="inferred from homology"/>
<dbReference type="InterPro" id="IPR015422">
    <property type="entry name" value="PyrdxlP-dep_Trfase_small"/>
</dbReference>